<comment type="caution">
    <text evidence="1">The sequence shown here is derived from an EMBL/GenBank/DDBJ whole genome shotgun (WGS) entry which is preliminary data.</text>
</comment>
<organism evidence="1 2">
    <name type="scientific">Meloidogyne enterolobii</name>
    <name type="common">Root-knot nematode worm</name>
    <name type="synonym">Meloidogyne mayaguensis</name>
    <dbReference type="NCBI Taxonomy" id="390850"/>
    <lineage>
        <taxon>Eukaryota</taxon>
        <taxon>Metazoa</taxon>
        <taxon>Ecdysozoa</taxon>
        <taxon>Nematoda</taxon>
        <taxon>Chromadorea</taxon>
        <taxon>Rhabditida</taxon>
        <taxon>Tylenchina</taxon>
        <taxon>Tylenchomorpha</taxon>
        <taxon>Tylenchoidea</taxon>
        <taxon>Meloidogynidae</taxon>
        <taxon>Meloidogyninae</taxon>
        <taxon>Meloidogyne</taxon>
    </lineage>
</organism>
<sequence length="60" mass="6743">MQKEARHIGSSRKCRADCCEVILPDKSDEHMESDDGILSTTTLTQTALFRATNLMSETRL</sequence>
<evidence type="ECO:0000313" key="1">
    <source>
        <dbReference type="EMBL" id="CAD2123917.1"/>
    </source>
</evidence>
<proteinExistence type="predicted"/>
<dbReference type="Proteomes" id="UP000580250">
    <property type="component" value="Unassembled WGS sequence"/>
</dbReference>
<dbReference type="EMBL" id="CAJEWN010000002">
    <property type="protein sequence ID" value="CAD2123917.1"/>
    <property type="molecule type" value="Genomic_DNA"/>
</dbReference>
<gene>
    <name evidence="1" type="ORF">MENT_LOCUS652</name>
</gene>
<evidence type="ECO:0000313" key="2">
    <source>
        <dbReference type="Proteomes" id="UP000580250"/>
    </source>
</evidence>
<dbReference type="AlphaFoldDB" id="A0A6V7TIX3"/>
<reference evidence="1 2" key="1">
    <citation type="submission" date="2020-08" db="EMBL/GenBank/DDBJ databases">
        <authorList>
            <person name="Koutsovoulos G."/>
            <person name="Danchin GJ E."/>
        </authorList>
    </citation>
    <scope>NUCLEOTIDE SEQUENCE [LARGE SCALE GENOMIC DNA]</scope>
</reference>
<accession>A0A6V7TIX3</accession>
<name>A0A6V7TIX3_MELEN</name>
<protein>
    <submittedName>
        <fullName evidence="1">Uncharacterized protein</fullName>
    </submittedName>
</protein>